<dbReference type="InterPro" id="IPR051200">
    <property type="entry name" value="Host-pathogen_enzymatic-act"/>
</dbReference>
<dbReference type="PANTHER" id="PTHR47197">
    <property type="entry name" value="PROTEIN NIRF"/>
    <property type="match status" value="1"/>
</dbReference>
<dbReference type="Proteomes" id="UP001501510">
    <property type="component" value="Unassembled WGS sequence"/>
</dbReference>
<dbReference type="InterPro" id="IPR011048">
    <property type="entry name" value="Haem_d1_sf"/>
</dbReference>
<keyword evidence="2" id="KW-1185">Reference proteome</keyword>
<dbReference type="EMBL" id="BAAACG010000019">
    <property type="protein sequence ID" value="GAA0748136.1"/>
    <property type="molecule type" value="Genomic_DNA"/>
</dbReference>
<organism evidence="1 2">
    <name type="scientific">Clostridium oceanicum</name>
    <dbReference type="NCBI Taxonomy" id="1543"/>
    <lineage>
        <taxon>Bacteria</taxon>
        <taxon>Bacillati</taxon>
        <taxon>Bacillota</taxon>
        <taxon>Clostridia</taxon>
        <taxon>Eubacteriales</taxon>
        <taxon>Clostridiaceae</taxon>
        <taxon>Clostridium</taxon>
    </lineage>
</organism>
<proteinExistence type="predicted"/>
<reference evidence="1 2" key="1">
    <citation type="journal article" date="2019" name="Int. J. Syst. Evol. Microbiol.">
        <title>The Global Catalogue of Microorganisms (GCM) 10K type strain sequencing project: providing services to taxonomists for standard genome sequencing and annotation.</title>
        <authorList>
            <consortium name="The Broad Institute Genomics Platform"/>
            <consortium name="The Broad Institute Genome Sequencing Center for Infectious Disease"/>
            <person name="Wu L."/>
            <person name="Ma J."/>
        </authorList>
    </citation>
    <scope>NUCLEOTIDE SEQUENCE [LARGE SCALE GENOMIC DNA]</scope>
    <source>
        <strain evidence="1 2">JCM 1407</strain>
    </source>
</reference>
<dbReference type="InterPro" id="IPR015943">
    <property type="entry name" value="WD40/YVTN_repeat-like_dom_sf"/>
</dbReference>
<dbReference type="SUPFAM" id="SSF51004">
    <property type="entry name" value="C-terminal (heme d1) domain of cytochrome cd1-nitrite reductase"/>
    <property type="match status" value="1"/>
</dbReference>
<comment type="caution">
    <text evidence="1">The sequence shown here is derived from an EMBL/GenBank/DDBJ whole genome shotgun (WGS) entry which is preliminary data.</text>
</comment>
<evidence type="ECO:0000313" key="2">
    <source>
        <dbReference type="Proteomes" id="UP001501510"/>
    </source>
</evidence>
<name>A0ABN1JWL8_9CLOT</name>
<dbReference type="PANTHER" id="PTHR47197:SF3">
    <property type="entry name" value="DIHYDRO-HEME D1 DEHYDROGENASE"/>
    <property type="match status" value="1"/>
</dbReference>
<dbReference type="RefSeq" id="WP_343764406.1">
    <property type="nucleotide sequence ID" value="NZ_BAAACG010000019.1"/>
</dbReference>
<protein>
    <submittedName>
        <fullName evidence="1">YncE family protein</fullName>
    </submittedName>
</protein>
<sequence>MRYLYICNTSTDCISKVNIDDFKEESKITLNDKDFNRIGPHGICEYRGQILVANSYSNTLSIIDAKKGREVDSYFIGMHCNDVVAYEDKAYVICGDSNNIVVFDLIKKRVLEQIPCGNLPHSIVIDKQNKVIMTCNMGNDSISLIDCKDKNNVKNIRVGEYPTRATFTVDGKYILVCESNMGSDYKGSIGIISTKNYRLLYRISVGNSPVDMYCDEKVCIVSNFGDGTISLIDINYYEKIKDIIIGGMPIGIMKSGDDVYIGDNYKNLLLNINIKEESKKIIPIGGEPTGMILI</sequence>
<gene>
    <name evidence="1" type="ORF">GCM10008906_38080</name>
</gene>
<dbReference type="Gene3D" id="2.130.10.10">
    <property type="entry name" value="YVTN repeat-like/Quinoprotein amine dehydrogenase"/>
    <property type="match status" value="1"/>
</dbReference>
<evidence type="ECO:0000313" key="1">
    <source>
        <dbReference type="EMBL" id="GAA0748136.1"/>
    </source>
</evidence>
<accession>A0ABN1JWL8</accession>